<dbReference type="Proteomes" id="UP000036681">
    <property type="component" value="Unplaced"/>
</dbReference>
<dbReference type="WBParaSite" id="ALUE_0000448001-mRNA-1">
    <property type="protein sequence ID" value="ALUE_0000448001-mRNA-1"/>
    <property type="gene ID" value="ALUE_0000448001"/>
</dbReference>
<keyword evidence="1" id="KW-0472">Membrane</keyword>
<evidence type="ECO:0000313" key="3">
    <source>
        <dbReference type="WBParaSite" id="ALUE_0000448001-mRNA-1"/>
    </source>
</evidence>
<accession>A0A0M3HQQ7</accession>
<reference evidence="3" key="1">
    <citation type="submission" date="2017-02" db="UniProtKB">
        <authorList>
            <consortium name="WormBaseParasite"/>
        </authorList>
    </citation>
    <scope>IDENTIFICATION</scope>
</reference>
<feature type="transmembrane region" description="Helical" evidence="1">
    <location>
        <begin position="6"/>
        <end position="24"/>
    </location>
</feature>
<protein>
    <submittedName>
        <fullName evidence="3">Uncharacterized protein</fullName>
    </submittedName>
</protein>
<keyword evidence="2" id="KW-1185">Reference proteome</keyword>
<name>A0A0M3HQQ7_ASCLU</name>
<keyword evidence="1" id="KW-0812">Transmembrane</keyword>
<evidence type="ECO:0000256" key="1">
    <source>
        <dbReference type="SAM" id="Phobius"/>
    </source>
</evidence>
<organism evidence="2 3">
    <name type="scientific">Ascaris lumbricoides</name>
    <name type="common">Giant roundworm</name>
    <dbReference type="NCBI Taxonomy" id="6252"/>
    <lineage>
        <taxon>Eukaryota</taxon>
        <taxon>Metazoa</taxon>
        <taxon>Ecdysozoa</taxon>
        <taxon>Nematoda</taxon>
        <taxon>Chromadorea</taxon>
        <taxon>Rhabditida</taxon>
        <taxon>Spirurina</taxon>
        <taxon>Ascaridomorpha</taxon>
        <taxon>Ascaridoidea</taxon>
        <taxon>Ascarididae</taxon>
        <taxon>Ascaris</taxon>
    </lineage>
</organism>
<proteinExistence type="predicted"/>
<sequence length="38" mass="4495">MSSNARAHIMRAFMIFTTLLLPFLRNLSRRIRIFSTIV</sequence>
<keyword evidence="1" id="KW-1133">Transmembrane helix</keyword>
<evidence type="ECO:0000313" key="2">
    <source>
        <dbReference type="Proteomes" id="UP000036681"/>
    </source>
</evidence>
<dbReference type="AlphaFoldDB" id="A0A0M3HQQ7"/>